<organism evidence="4 5">
    <name type="scientific">Herbaspirillum robiniae</name>
    <dbReference type="NCBI Taxonomy" id="2014887"/>
    <lineage>
        <taxon>Bacteria</taxon>
        <taxon>Pseudomonadati</taxon>
        <taxon>Pseudomonadota</taxon>
        <taxon>Betaproteobacteria</taxon>
        <taxon>Burkholderiales</taxon>
        <taxon>Oxalobacteraceae</taxon>
        <taxon>Herbaspirillum</taxon>
    </lineage>
</organism>
<comment type="caution">
    <text evidence="4">The sequence shown here is derived from an EMBL/GenBank/DDBJ whole genome shotgun (WGS) entry which is preliminary data.</text>
</comment>
<protein>
    <submittedName>
        <fullName evidence="4">Acetyltransferase</fullName>
    </submittedName>
</protein>
<evidence type="ECO:0000313" key="4">
    <source>
        <dbReference type="EMBL" id="OWY27249.1"/>
    </source>
</evidence>
<evidence type="ECO:0000256" key="2">
    <source>
        <dbReference type="ARBA" id="ARBA00023315"/>
    </source>
</evidence>
<dbReference type="RefSeq" id="WP_088752218.1">
    <property type="nucleotide sequence ID" value="NZ_NJGU01000011.1"/>
</dbReference>
<dbReference type="NCBIfam" id="NF007807">
    <property type="entry name" value="PRK10514.1"/>
    <property type="match status" value="1"/>
</dbReference>
<gene>
    <name evidence="4" type="ORF">CEJ42_19515</name>
</gene>
<dbReference type="Gene3D" id="3.40.630.30">
    <property type="match status" value="1"/>
</dbReference>
<dbReference type="CDD" id="cd04301">
    <property type="entry name" value="NAT_SF"/>
    <property type="match status" value="1"/>
</dbReference>
<dbReference type="GO" id="GO:0016747">
    <property type="term" value="F:acyltransferase activity, transferring groups other than amino-acyl groups"/>
    <property type="evidence" value="ECO:0007669"/>
    <property type="project" value="InterPro"/>
</dbReference>
<proteinExistence type="predicted"/>
<dbReference type="InterPro" id="IPR016181">
    <property type="entry name" value="Acyl_CoA_acyltransferase"/>
</dbReference>
<evidence type="ECO:0000256" key="1">
    <source>
        <dbReference type="ARBA" id="ARBA00022679"/>
    </source>
</evidence>
<reference evidence="4 5" key="1">
    <citation type="submission" date="2017-06" db="EMBL/GenBank/DDBJ databases">
        <title>Herbaspirillum phytohormonus sp. nov., isolated from the root nodule of Robinia pseudoacacia in lead-zinc mine.</title>
        <authorList>
            <person name="Fan M."/>
            <person name="Lin Y."/>
        </authorList>
    </citation>
    <scope>NUCLEOTIDE SEQUENCE [LARGE SCALE GENOMIC DNA]</scope>
    <source>
        <strain evidence="4 5">HZ10</strain>
    </source>
</reference>
<keyword evidence="1 4" id="KW-0808">Transferase</keyword>
<dbReference type="PANTHER" id="PTHR43800:SF1">
    <property type="entry name" value="PEPTIDYL-LYSINE N-ACETYLTRANSFERASE YJAB"/>
    <property type="match status" value="1"/>
</dbReference>
<feature type="domain" description="N-acetyltransferase" evidence="3">
    <location>
        <begin position="2"/>
        <end position="143"/>
    </location>
</feature>
<dbReference type="Pfam" id="PF13508">
    <property type="entry name" value="Acetyltransf_7"/>
    <property type="match status" value="1"/>
</dbReference>
<dbReference type="InterPro" id="IPR000182">
    <property type="entry name" value="GNAT_dom"/>
</dbReference>
<dbReference type="SUPFAM" id="SSF55729">
    <property type="entry name" value="Acyl-CoA N-acyltransferases (Nat)"/>
    <property type="match status" value="1"/>
</dbReference>
<dbReference type="EMBL" id="NJGU01000011">
    <property type="protein sequence ID" value="OWY27249.1"/>
    <property type="molecule type" value="Genomic_DNA"/>
</dbReference>
<sequence>MQNIRPSRPADGPRVVEIWRLAVDATHDFLSPADRAAIEDDVRGFLPAAPLWLATDADDVALGFMLLDGAKMEALFIDPAHHGRGIGRALVAHALALHPVLETDVNQQNAQAVRFYRRLGFTETGRSMLDGQGRAYPLIHLRCTLAPQ</sequence>
<evidence type="ECO:0000259" key="3">
    <source>
        <dbReference type="PROSITE" id="PS51186"/>
    </source>
</evidence>
<dbReference type="AlphaFoldDB" id="A0A246WLM6"/>
<name>A0A246WLM6_9BURK</name>
<evidence type="ECO:0000313" key="5">
    <source>
        <dbReference type="Proteomes" id="UP000197596"/>
    </source>
</evidence>
<accession>A0A246WLM6</accession>
<dbReference type="Proteomes" id="UP000197596">
    <property type="component" value="Unassembled WGS sequence"/>
</dbReference>
<dbReference type="PANTHER" id="PTHR43800">
    <property type="entry name" value="PEPTIDYL-LYSINE N-ACETYLTRANSFERASE YJAB"/>
    <property type="match status" value="1"/>
</dbReference>
<keyword evidence="2" id="KW-0012">Acyltransferase</keyword>
<dbReference type="PROSITE" id="PS51186">
    <property type="entry name" value="GNAT"/>
    <property type="match status" value="1"/>
</dbReference>